<evidence type="ECO:0000313" key="3">
    <source>
        <dbReference type="Proteomes" id="UP000006794"/>
    </source>
</evidence>
<keyword evidence="1" id="KW-1133">Transmembrane helix</keyword>
<dbReference type="STRING" id="797210.Halxa_4250"/>
<dbReference type="AlphaFoldDB" id="F8D5L4"/>
<feature type="transmembrane region" description="Helical" evidence="1">
    <location>
        <begin position="7"/>
        <end position="28"/>
    </location>
</feature>
<dbReference type="eggNOG" id="arCOG11194">
    <property type="taxonomic scope" value="Archaea"/>
</dbReference>
<sequence length="71" mass="7621">MNIPTDRLLIMVVVVTAFAVLFVGWAGGLVEAEAVGLSELGLQVGLAAVFLGVIAGIWYQFSRIDEERGDR</sequence>
<dbReference type="Proteomes" id="UP000006794">
    <property type="component" value="Chromosome"/>
</dbReference>
<feature type="transmembrane region" description="Helical" evidence="1">
    <location>
        <begin position="40"/>
        <end position="61"/>
    </location>
</feature>
<evidence type="ECO:0000256" key="1">
    <source>
        <dbReference type="SAM" id="Phobius"/>
    </source>
</evidence>
<reference evidence="2 3" key="1">
    <citation type="journal article" date="2012" name="Stand. Genomic Sci.">
        <title>Complete genome sequence of Halopiger xanaduensis type strain (SH-6(T)).</title>
        <authorList>
            <person name="Anderson I."/>
            <person name="Tindall B.J."/>
            <person name="Rohde M."/>
            <person name="Lucas S."/>
            <person name="Han J."/>
            <person name="Lapidus A."/>
            <person name="Cheng J.F."/>
            <person name="Goodwin L."/>
            <person name="Pitluck S."/>
            <person name="Peters L."/>
            <person name="Pati A."/>
            <person name="Mikhailova N."/>
            <person name="Pagani I."/>
            <person name="Teshima H."/>
            <person name="Han C."/>
            <person name="Tapia R."/>
            <person name="Land M."/>
            <person name="Woyke T."/>
            <person name="Klenk H.P."/>
            <person name="Kyrpides N."/>
            <person name="Ivanova N."/>
        </authorList>
    </citation>
    <scope>NUCLEOTIDE SEQUENCE [LARGE SCALE GENOMIC DNA]</scope>
    <source>
        <strain evidence="3">DSM 18323 / JCM 14033 / SH-6</strain>
    </source>
</reference>
<evidence type="ECO:0000313" key="2">
    <source>
        <dbReference type="EMBL" id="AEH38852.1"/>
    </source>
</evidence>
<keyword evidence="3" id="KW-1185">Reference proteome</keyword>
<dbReference type="HOGENOM" id="CLU_201547_0_0_2"/>
<name>F8D5L4_HALXS</name>
<dbReference type="RefSeq" id="WP_013881738.1">
    <property type="nucleotide sequence ID" value="NC_015666.1"/>
</dbReference>
<gene>
    <name evidence="2" type="ordered locus">Halxa_4250</name>
</gene>
<organism evidence="2 3">
    <name type="scientific">Halopiger xanaduensis (strain DSM 18323 / JCM 14033 / SH-6)</name>
    <dbReference type="NCBI Taxonomy" id="797210"/>
    <lineage>
        <taxon>Archaea</taxon>
        <taxon>Methanobacteriati</taxon>
        <taxon>Methanobacteriota</taxon>
        <taxon>Stenosarchaea group</taxon>
        <taxon>Halobacteria</taxon>
        <taxon>Halobacteriales</taxon>
        <taxon>Natrialbaceae</taxon>
        <taxon>Halopiger</taxon>
    </lineage>
</organism>
<protein>
    <submittedName>
        <fullName evidence="2">Uncharacterized protein</fullName>
    </submittedName>
</protein>
<dbReference type="GeneID" id="10799189"/>
<dbReference type="EMBL" id="CP002839">
    <property type="protein sequence ID" value="AEH38852.1"/>
    <property type="molecule type" value="Genomic_DNA"/>
</dbReference>
<keyword evidence="1" id="KW-0472">Membrane</keyword>
<keyword evidence="1" id="KW-0812">Transmembrane</keyword>
<proteinExistence type="predicted"/>
<dbReference type="KEGG" id="hxa:Halxa_4250"/>
<accession>F8D5L4</accession>
<dbReference type="OrthoDB" id="156559at2157"/>